<dbReference type="EnsemblMetazoa" id="XM_022811116">
    <property type="protein sequence ID" value="XP_022666851"/>
    <property type="gene ID" value="LOC111252746"/>
</dbReference>
<feature type="transmembrane region" description="Helical" evidence="6">
    <location>
        <begin position="12"/>
        <end position="32"/>
    </location>
</feature>
<comment type="subcellular location">
    <subcellularLocation>
        <location evidence="1">Membrane</location>
        <topology evidence="1">Multi-pass membrane protein</topology>
    </subcellularLocation>
</comment>
<accession>A0A7M7MCT1</accession>
<evidence type="ECO:0000256" key="2">
    <source>
        <dbReference type="ARBA" id="ARBA00006824"/>
    </source>
</evidence>
<dbReference type="PANTHER" id="PTHR11266">
    <property type="entry name" value="PEROXISOMAL MEMBRANE PROTEIN 2, PXMP2 MPV17"/>
    <property type="match status" value="1"/>
</dbReference>
<dbReference type="Proteomes" id="UP000594260">
    <property type="component" value="Unplaced"/>
</dbReference>
<reference evidence="7" key="1">
    <citation type="submission" date="2021-01" db="UniProtKB">
        <authorList>
            <consortium name="EnsemblMetazoa"/>
        </authorList>
    </citation>
    <scope>IDENTIFICATION</scope>
</reference>
<dbReference type="KEGG" id="vde:111252746"/>
<dbReference type="GO" id="GO:0016020">
    <property type="term" value="C:membrane"/>
    <property type="evidence" value="ECO:0007669"/>
    <property type="project" value="UniProtKB-SubCell"/>
</dbReference>
<comment type="similarity">
    <text evidence="2 6">Belongs to the peroxisomal membrane protein PXMP2/4 family.</text>
</comment>
<dbReference type="RefSeq" id="XP_022666851.1">
    <property type="nucleotide sequence ID" value="XM_022811116.1"/>
</dbReference>
<evidence type="ECO:0008006" key="9">
    <source>
        <dbReference type="Google" id="ProtNLM"/>
    </source>
</evidence>
<name>A0A7M7MCT1_VARDE</name>
<feature type="transmembrane region" description="Helical" evidence="6">
    <location>
        <begin position="123"/>
        <end position="145"/>
    </location>
</feature>
<proteinExistence type="inferred from homology"/>
<dbReference type="InterPro" id="IPR007248">
    <property type="entry name" value="Mpv17_PMP22"/>
</dbReference>
<dbReference type="GO" id="GO:0061668">
    <property type="term" value="P:mitochondrial ribosome assembly"/>
    <property type="evidence" value="ECO:0007669"/>
    <property type="project" value="TreeGrafter"/>
</dbReference>
<organism evidence="7 8">
    <name type="scientific">Varroa destructor</name>
    <name type="common">Honeybee mite</name>
    <dbReference type="NCBI Taxonomy" id="109461"/>
    <lineage>
        <taxon>Eukaryota</taxon>
        <taxon>Metazoa</taxon>
        <taxon>Ecdysozoa</taxon>
        <taxon>Arthropoda</taxon>
        <taxon>Chelicerata</taxon>
        <taxon>Arachnida</taxon>
        <taxon>Acari</taxon>
        <taxon>Parasitiformes</taxon>
        <taxon>Mesostigmata</taxon>
        <taxon>Gamasina</taxon>
        <taxon>Dermanyssoidea</taxon>
        <taxon>Varroidae</taxon>
        <taxon>Varroa</taxon>
    </lineage>
</organism>
<dbReference type="PANTHER" id="PTHR11266:SF8">
    <property type="entry name" value="MPV17-LIKE PROTEIN 2"/>
    <property type="match status" value="1"/>
</dbReference>
<dbReference type="OMA" id="IHTITEF"/>
<evidence type="ECO:0000256" key="4">
    <source>
        <dbReference type="ARBA" id="ARBA00022989"/>
    </source>
</evidence>
<evidence type="ECO:0000313" key="8">
    <source>
        <dbReference type="Proteomes" id="UP000594260"/>
    </source>
</evidence>
<dbReference type="InParanoid" id="A0A7M7MCT1"/>
<protein>
    <recommendedName>
        <fullName evidence="9">Mpv17-like protein 2</fullName>
    </recommendedName>
</protein>
<feature type="transmembrane region" description="Helical" evidence="6">
    <location>
        <begin position="52"/>
        <end position="70"/>
    </location>
</feature>
<evidence type="ECO:0000256" key="5">
    <source>
        <dbReference type="ARBA" id="ARBA00023136"/>
    </source>
</evidence>
<keyword evidence="5 6" id="KW-0472">Membrane</keyword>
<evidence type="ECO:0000256" key="3">
    <source>
        <dbReference type="ARBA" id="ARBA00022692"/>
    </source>
</evidence>
<evidence type="ECO:0000256" key="6">
    <source>
        <dbReference type="RuleBase" id="RU363053"/>
    </source>
</evidence>
<dbReference type="RefSeq" id="XP_022666852.1">
    <property type="nucleotide sequence ID" value="XM_022811117.1"/>
</dbReference>
<keyword evidence="4 6" id="KW-1133">Transmembrane helix</keyword>
<evidence type="ECO:0000313" key="7">
    <source>
        <dbReference type="EnsemblMetazoa" id="XP_022666851"/>
    </source>
</evidence>
<evidence type="ECO:0000256" key="1">
    <source>
        <dbReference type="ARBA" id="ARBA00004141"/>
    </source>
</evidence>
<dbReference type="OrthoDB" id="5345392at2759"/>
<dbReference type="EnsemblMetazoa" id="XM_022811117">
    <property type="protein sequence ID" value="XP_022666852"/>
    <property type="gene ID" value="LOC111252746"/>
</dbReference>
<dbReference type="AlphaFoldDB" id="A0A7M7MCT1"/>
<keyword evidence="8" id="KW-1185">Reference proteome</keyword>
<sequence>MRKFARKAFSDYLLATNLTLGSGFMLAGDVLAQKVTRASNDEAHNWKRTKNMAIMGTGFGVLGHFWYSFLDRRFPGKTWAVIRSKLLAECAATPAFAGYTFVSYGILQGKNLQSCGHDFKEKLHLVCIADWFGYVPLQAINFYYVSPQYRFLFVCNLAVLYDCFLAWLLNKPHSSAIPSEENEPSDQH</sequence>
<feature type="transmembrane region" description="Helical" evidence="6">
    <location>
        <begin position="151"/>
        <end position="169"/>
    </location>
</feature>
<dbReference type="GeneID" id="111252746"/>
<dbReference type="GO" id="GO:0005739">
    <property type="term" value="C:mitochondrion"/>
    <property type="evidence" value="ECO:0007669"/>
    <property type="project" value="TreeGrafter"/>
</dbReference>
<keyword evidence="3 6" id="KW-0812">Transmembrane</keyword>
<dbReference type="Pfam" id="PF04117">
    <property type="entry name" value="Mpv17_PMP22"/>
    <property type="match status" value="1"/>
</dbReference>